<comment type="caution">
    <text evidence="1">The sequence shown here is derived from an EMBL/GenBank/DDBJ whole genome shotgun (WGS) entry which is preliminary data.</text>
</comment>
<keyword evidence="2" id="KW-1185">Reference proteome</keyword>
<organism evidence="1 2">
    <name type="scientific">Brassica napus</name>
    <name type="common">Rape</name>
    <dbReference type="NCBI Taxonomy" id="3708"/>
    <lineage>
        <taxon>Eukaryota</taxon>
        <taxon>Viridiplantae</taxon>
        <taxon>Streptophyta</taxon>
        <taxon>Embryophyta</taxon>
        <taxon>Tracheophyta</taxon>
        <taxon>Spermatophyta</taxon>
        <taxon>Magnoliopsida</taxon>
        <taxon>eudicotyledons</taxon>
        <taxon>Gunneridae</taxon>
        <taxon>Pentapetalae</taxon>
        <taxon>rosids</taxon>
        <taxon>malvids</taxon>
        <taxon>Brassicales</taxon>
        <taxon>Brassicaceae</taxon>
        <taxon>Brassiceae</taxon>
        <taxon>Brassica</taxon>
    </lineage>
</organism>
<reference evidence="1 2" key="1">
    <citation type="submission" date="2021-05" db="EMBL/GenBank/DDBJ databases">
        <title>Genome Assembly of Synthetic Allotetraploid Brassica napus Reveals Homoeologous Exchanges between Subgenomes.</title>
        <authorList>
            <person name="Davis J.T."/>
        </authorList>
    </citation>
    <scope>NUCLEOTIDE SEQUENCE [LARGE SCALE GENOMIC DNA]</scope>
    <source>
        <strain evidence="2">cv. Da-Ae</strain>
        <tissue evidence="1">Seedling</tissue>
    </source>
</reference>
<evidence type="ECO:0000313" key="1">
    <source>
        <dbReference type="EMBL" id="KAH0872736.1"/>
    </source>
</evidence>
<dbReference type="EMBL" id="JAGKQM010000016">
    <property type="protein sequence ID" value="KAH0872736.1"/>
    <property type="molecule type" value="Genomic_DNA"/>
</dbReference>
<protein>
    <submittedName>
        <fullName evidence="1">Uncharacterized protein</fullName>
    </submittedName>
</protein>
<gene>
    <name evidence="1" type="ORF">HID58_070098</name>
</gene>
<proteinExistence type="predicted"/>
<sequence>MELREHPGSGSNSPKNGYINYQANNIVSKMLLLCICLRSRSNLSVSNTFVVAEVKEAIETLRGNYDTKNHHEQAHLQPIFHL</sequence>
<evidence type="ECO:0000313" key="2">
    <source>
        <dbReference type="Proteomes" id="UP000824890"/>
    </source>
</evidence>
<accession>A0ABQ7YXY6</accession>
<dbReference type="Proteomes" id="UP000824890">
    <property type="component" value="Unassembled WGS sequence"/>
</dbReference>
<name>A0ABQ7YXY6_BRANA</name>